<keyword evidence="4 9" id="KW-0456">Lyase</keyword>
<dbReference type="RefSeq" id="WP_153448037.1">
    <property type="nucleotide sequence ID" value="NZ_CP045699.1"/>
</dbReference>
<evidence type="ECO:0000256" key="1">
    <source>
        <dbReference type="ARBA" id="ARBA00004772"/>
    </source>
</evidence>
<dbReference type="NCBIfam" id="NF004585">
    <property type="entry name" value="PRK05928.2-2"/>
    <property type="match status" value="1"/>
</dbReference>
<dbReference type="PANTHER" id="PTHR38042">
    <property type="entry name" value="UROPORPHYRINOGEN-III SYNTHASE, CHLOROPLASTIC"/>
    <property type="match status" value="1"/>
</dbReference>
<keyword evidence="5 9" id="KW-0627">Porphyrin biosynthesis</keyword>
<evidence type="ECO:0000259" key="10">
    <source>
        <dbReference type="Pfam" id="PF02602"/>
    </source>
</evidence>
<evidence type="ECO:0000256" key="7">
    <source>
        <dbReference type="ARBA" id="ARBA00040167"/>
    </source>
</evidence>
<sequence>MSVLVTRPGEDGADLCYQLSRLGIESQHHPLLRFEQGKDNETLHCTLKHCDIVIAVSQYAVHWAYQTLKQQHRPFPSQIHYFAIGNKTAQLLQQYSAQRVISPKISDSEHLLDLPALKLVKNQRILILRGNGGRELIYQTLQQRGASVDYSEIYQRSYLPITKDVFSQWQLANIKQLVVTSSDQLHYLISHTPNDYLAWIKQLKLYLPSIRIEQQAKQLGFSHIINTGSAANSVLLEYISGKTNTVGSKYDRQ</sequence>
<accession>A0A5Q0TK72</accession>
<dbReference type="GO" id="GO:0006782">
    <property type="term" value="P:protoporphyrinogen IX biosynthetic process"/>
    <property type="evidence" value="ECO:0007669"/>
    <property type="project" value="UniProtKB-UniRule"/>
</dbReference>
<dbReference type="AlphaFoldDB" id="A0A5Q0TK72"/>
<dbReference type="InterPro" id="IPR036108">
    <property type="entry name" value="4pyrrol_syn_uPrphyn_synt_sf"/>
</dbReference>
<evidence type="ECO:0000313" key="12">
    <source>
        <dbReference type="Proteomes" id="UP000348942"/>
    </source>
</evidence>
<evidence type="ECO:0000256" key="2">
    <source>
        <dbReference type="ARBA" id="ARBA00008133"/>
    </source>
</evidence>
<comment type="pathway">
    <text evidence="1 9">Porphyrin-containing compound metabolism; protoporphyrin-IX biosynthesis; coproporphyrinogen-III from 5-aminolevulinate: step 3/4.</text>
</comment>
<comment type="catalytic activity">
    <reaction evidence="8 9">
        <text>hydroxymethylbilane = uroporphyrinogen III + H2O</text>
        <dbReference type="Rhea" id="RHEA:18965"/>
        <dbReference type="ChEBI" id="CHEBI:15377"/>
        <dbReference type="ChEBI" id="CHEBI:57308"/>
        <dbReference type="ChEBI" id="CHEBI:57845"/>
        <dbReference type="EC" id="4.2.1.75"/>
    </reaction>
</comment>
<evidence type="ECO:0000256" key="8">
    <source>
        <dbReference type="ARBA" id="ARBA00048617"/>
    </source>
</evidence>
<dbReference type="SUPFAM" id="SSF69618">
    <property type="entry name" value="HemD-like"/>
    <property type="match status" value="1"/>
</dbReference>
<dbReference type="Pfam" id="PF02602">
    <property type="entry name" value="HEM4"/>
    <property type="match status" value="1"/>
</dbReference>
<dbReference type="GO" id="GO:0006780">
    <property type="term" value="P:uroporphyrinogen III biosynthetic process"/>
    <property type="evidence" value="ECO:0007669"/>
    <property type="project" value="UniProtKB-UniRule"/>
</dbReference>
<evidence type="ECO:0000256" key="5">
    <source>
        <dbReference type="ARBA" id="ARBA00023244"/>
    </source>
</evidence>
<dbReference type="CDD" id="cd06578">
    <property type="entry name" value="HemD"/>
    <property type="match status" value="1"/>
</dbReference>
<dbReference type="UniPathway" id="UPA00251">
    <property type="reaction ID" value="UER00320"/>
</dbReference>
<feature type="domain" description="Tetrapyrrole biosynthesis uroporphyrinogen III synthase" evidence="10">
    <location>
        <begin position="18"/>
        <end position="224"/>
    </location>
</feature>
<dbReference type="Gene3D" id="3.40.50.10090">
    <property type="match status" value="2"/>
</dbReference>
<dbReference type="Proteomes" id="UP000348942">
    <property type="component" value="Chromosome 1"/>
</dbReference>
<proteinExistence type="inferred from homology"/>
<dbReference type="EMBL" id="CP045699">
    <property type="protein sequence ID" value="QGA65899.1"/>
    <property type="molecule type" value="Genomic_DNA"/>
</dbReference>
<keyword evidence="12" id="KW-1185">Reference proteome</keyword>
<evidence type="ECO:0000256" key="3">
    <source>
        <dbReference type="ARBA" id="ARBA00013109"/>
    </source>
</evidence>
<organism evidence="11 12">
    <name type="scientific">Vibrio algicola</name>
    <dbReference type="NCBI Taxonomy" id="2662262"/>
    <lineage>
        <taxon>Bacteria</taxon>
        <taxon>Pseudomonadati</taxon>
        <taxon>Pseudomonadota</taxon>
        <taxon>Gammaproteobacteria</taxon>
        <taxon>Vibrionales</taxon>
        <taxon>Vibrionaceae</taxon>
        <taxon>Vibrio</taxon>
    </lineage>
</organism>
<dbReference type="InterPro" id="IPR039793">
    <property type="entry name" value="UROS/Hem4"/>
</dbReference>
<dbReference type="EC" id="4.2.1.75" evidence="3 9"/>
<evidence type="ECO:0000256" key="4">
    <source>
        <dbReference type="ARBA" id="ARBA00023239"/>
    </source>
</evidence>
<gene>
    <name evidence="11" type="ORF">GFB47_11200</name>
</gene>
<dbReference type="InterPro" id="IPR003754">
    <property type="entry name" value="4pyrrol_synth_uPrphyn_synth"/>
</dbReference>
<protein>
    <recommendedName>
        <fullName evidence="7 9">Uroporphyrinogen-III synthase</fullName>
        <ecNumber evidence="3 9">4.2.1.75</ecNumber>
    </recommendedName>
</protein>
<evidence type="ECO:0000256" key="9">
    <source>
        <dbReference type="RuleBase" id="RU366031"/>
    </source>
</evidence>
<name>A0A5Q0TK72_9VIBR</name>
<dbReference type="GO" id="GO:0004852">
    <property type="term" value="F:uroporphyrinogen-III synthase activity"/>
    <property type="evidence" value="ECO:0007669"/>
    <property type="project" value="UniProtKB-UniRule"/>
</dbReference>
<reference evidence="11 12" key="1">
    <citation type="submission" date="2019-10" db="EMBL/GenBank/DDBJ databases">
        <title>Vibrio sp. nov., isolated from Coralline algae surface.</title>
        <authorList>
            <person name="Geng Y."/>
            <person name="Zhang X."/>
        </authorList>
    </citation>
    <scope>NUCLEOTIDE SEQUENCE [LARGE SCALE GENOMIC DNA]</scope>
    <source>
        <strain evidence="11 12">SM1977</strain>
    </source>
</reference>
<comment type="similarity">
    <text evidence="2 9">Belongs to the uroporphyrinogen-III synthase family.</text>
</comment>
<evidence type="ECO:0000256" key="6">
    <source>
        <dbReference type="ARBA" id="ARBA00037589"/>
    </source>
</evidence>
<evidence type="ECO:0000313" key="11">
    <source>
        <dbReference type="EMBL" id="QGA65899.1"/>
    </source>
</evidence>
<comment type="function">
    <text evidence="6 9">Catalyzes cyclization of the linear tetrapyrrole, hydroxymethylbilane, to the macrocyclic uroporphyrinogen III.</text>
</comment>
<dbReference type="PANTHER" id="PTHR38042:SF1">
    <property type="entry name" value="UROPORPHYRINOGEN-III SYNTHASE, CHLOROPLASTIC"/>
    <property type="match status" value="1"/>
</dbReference>